<dbReference type="PANTHER" id="PTHR21624">
    <property type="entry name" value="STEROL DESATURASE-RELATED PROTEIN"/>
    <property type="match status" value="1"/>
</dbReference>
<dbReference type="InterPro" id="IPR051689">
    <property type="entry name" value="Sterol_desaturase/TMEM195"/>
</dbReference>
<organism evidence="10 11">
    <name type="scientific">Negadavirga shengliensis</name>
    <dbReference type="NCBI Taxonomy" id="1389218"/>
    <lineage>
        <taxon>Bacteria</taxon>
        <taxon>Pseudomonadati</taxon>
        <taxon>Bacteroidota</taxon>
        <taxon>Cytophagia</taxon>
        <taxon>Cytophagales</taxon>
        <taxon>Cyclobacteriaceae</taxon>
        <taxon>Negadavirga</taxon>
    </lineage>
</organism>
<comment type="caution">
    <text evidence="10">The sequence shown here is derived from an EMBL/GenBank/DDBJ whole genome shotgun (WGS) entry which is preliminary data.</text>
</comment>
<evidence type="ECO:0000256" key="1">
    <source>
        <dbReference type="ARBA" id="ARBA00004127"/>
    </source>
</evidence>
<comment type="subcellular location">
    <subcellularLocation>
        <location evidence="1">Endomembrane system</location>
        <topology evidence="1">Multi-pass membrane protein</topology>
    </subcellularLocation>
</comment>
<evidence type="ECO:0000259" key="9">
    <source>
        <dbReference type="Pfam" id="PF04116"/>
    </source>
</evidence>
<dbReference type="EC" id="1.-.-.-" evidence="10"/>
<keyword evidence="3 8" id="KW-1133">Transmembrane helix</keyword>
<dbReference type="InterPro" id="IPR006694">
    <property type="entry name" value="Fatty_acid_hydroxylase"/>
</dbReference>
<evidence type="ECO:0000256" key="5">
    <source>
        <dbReference type="ARBA" id="ARBA00023098"/>
    </source>
</evidence>
<feature type="transmembrane region" description="Helical" evidence="8">
    <location>
        <begin position="167"/>
        <end position="189"/>
    </location>
</feature>
<gene>
    <name evidence="10" type="ORF">ACFPFU_13045</name>
</gene>
<dbReference type="RefSeq" id="WP_377065165.1">
    <property type="nucleotide sequence ID" value="NZ_JBHSJJ010000006.1"/>
</dbReference>
<sequence length="351" mass="40840">MEFLETILQELKNFFGFGNLMEIIASGDYRQLLTYEGFTALLRPLIPVLLILEIIRAAFYKRFKVIDYKISFFTYVLNAFIGRVISIAMVGLIIGLFEKHALFTVDFTWYWFIYGYIIWEFAHFWYHFLAHKVRILWCLHSTHHAPESMNLSVTYAHFFLEAPYADLIRTTICILLGVPPTMLFVIMFIDGTYGAFIHIGENLVKDARFGFLNRIILTPSHHRVHHARNPLYMDTNFCNLLPIWDKAFGTYQNEDRQIPIEYGITRKMKKNSFLDAYFGELVALVRDIKNAPGLKNKILYIFMPPGWSHTGDHKTSAKVRAEYFRSLQKNESDKVAKEPDLDVPAGAPIKN</sequence>
<keyword evidence="2 8" id="KW-0812">Transmembrane</keyword>
<keyword evidence="4 10" id="KW-0560">Oxidoreductase</keyword>
<name>A0ABV9T275_9BACT</name>
<feature type="domain" description="Fatty acid hydroxylase" evidence="9">
    <location>
        <begin position="113"/>
        <end position="250"/>
    </location>
</feature>
<keyword evidence="6 8" id="KW-0472">Membrane</keyword>
<evidence type="ECO:0000256" key="2">
    <source>
        <dbReference type="ARBA" id="ARBA00022692"/>
    </source>
</evidence>
<evidence type="ECO:0000256" key="8">
    <source>
        <dbReference type="SAM" id="Phobius"/>
    </source>
</evidence>
<feature type="region of interest" description="Disordered" evidence="7">
    <location>
        <begin position="329"/>
        <end position="351"/>
    </location>
</feature>
<dbReference type="Proteomes" id="UP001595818">
    <property type="component" value="Unassembled WGS sequence"/>
</dbReference>
<dbReference type="PANTHER" id="PTHR21624:SF1">
    <property type="entry name" value="ALKYLGLYCEROL MONOOXYGENASE"/>
    <property type="match status" value="1"/>
</dbReference>
<feature type="transmembrane region" description="Helical" evidence="8">
    <location>
        <begin position="40"/>
        <end position="60"/>
    </location>
</feature>
<protein>
    <submittedName>
        <fullName evidence="10">Sterol desaturase family protein</fullName>
        <ecNumber evidence="10">1.-.-.-</ecNumber>
    </submittedName>
</protein>
<feature type="transmembrane region" description="Helical" evidence="8">
    <location>
        <begin position="72"/>
        <end position="97"/>
    </location>
</feature>
<keyword evidence="5" id="KW-0443">Lipid metabolism</keyword>
<evidence type="ECO:0000256" key="3">
    <source>
        <dbReference type="ARBA" id="ARBA00022989"/>
    </source>
</evidence>
<evidence type="ECO:0000256" key="7">
    <source>
        <dbReference type="SAM" id="MobiDB-lite"/>
    </source>
</evidence>
<evidence type="ECO:0000313" key="10">
    <source>
        <dbReference type="EMBL" id="MFC4872616.1"/>
    </source>
</evidence>
<evidence type="ECO:0000313" key="11">
    <source>
        <dbReference type="Proteomes" id="UP001595818"/>
    </source>
</evidence>
<reference evidence="11" key="1">
    <citation type="journal article" date="2019" name="Int. J. Syst. Evol. Microbiol.">
        <title>The Global Catalogue of Microorganisms (GCM) 10K type strain sequencing project: providing services to taxonomists for standard genome sequencing and annotation.</title>
        <authorList>
            <consortium name="The Broad Institute Genomics Platform"/>
            <consortium name="The Broad Institute Genome Sequencing Center for Infectious Disease"/>
            <person name="Wu L."/>
            <person name="Ma J."/>
        </authorList>
    </citation>
    <scope>NUCLEOTIDE SEQUENCE [LARGE SCALE GENOMIC DNA]</scope>
    <source>
        <strain evidence="11">CGMCC 4.7466</strain>
    </source>
</reference>
<dbReference type="EMBL" id="JBHSJJ010000006">
    <property type="protein sequence ID" value="MFC4872616.1"/>
    <property type="molecule type" value="Genomic_DNA"/>
</dbReference>
<dbReference type="GO" id="GO:0016491">
    <property type="term" value="F:oxidoreductase activity"/>
    <property type="evidence" value="ECO:0007669"/>
    <property type="project" value="UniProtKB-KW"/>
</dbReference>
<feature type="compositionally biased region" description="Basic and acidic residues" evidence="7">
    <location>
        <begin position="329"/>
        <end position="340"/>
    </location>
</feature>
<keyword evidence="11" id="KW-1185">Reference proteome</keyword>
<proteinExistence type="predicted"/>
<accession>A0ABV9T275</accession>
<feature type="transmembrane region" description="Helical" evidence="8">
    <location>
        <begin position="109"/>
        <end position="129"/>
    </location>
</feature>
<dbReference type="Pfam" id="PF04116">
    <property type="entry name" value="FA_hydroxylase"/>
    <property type="match status" value="1"/>
</dbReference>
<evidence type="ECO:0000256" key="6">
    <source>
        <dbReference type="ARBA" id="ARBA00023136"/>
    </source>
</evidence>
<evidence type="ECO:0000256" key="4">
    <source>
        <dbReference type="ARBA" id="ARBA00023002"/>
    </source>
</evidence>